<dbReference type="InterPro" id="IPR045071">
    <property type="entry name" value="BBP-like"/>
</dbReference>
<dbReference type="GO" id="GO:0003729">
    <property type="term" value="F:mRNA binding"/>
    <property type="evidence" value="ECO:0007669"/>
    <property type="project" value="TreeGrafter"/>
</dbReference>
<dbReference type="GO" id="GO:0005634">
    <property type="term" value="C:nucleus"/>
    <property type="evidence" value="ECO:0007669"/>
    <property type="project" value="TreeGrafter"/>
</dbReference>
<feature type="domain" description="KHDC4/BBP-like KH-domain type I" evidence="3">
    <location>
        <begin position="70"/>
        <end position="136"/>
    </location>
</feature>
<dbReference type="Gene3D" id="3.30.1370.10">
    <property type="entry name" value="K Homology domain, type 1"/>
    <property type="match status" value="1"/>
</dbReference>
<evidence type="ECO:0000313" key="4">
    <source>
        <dbReference type="EMBL" id="RWS16321.1"/>
    </source>
</evidence>
<keyword evidence="5" id="KW-1185">Reference proteome</keyword>
<dbReference type="InterPro" id="IPR036612">
    <property type="entry name" value="KH_dom_type_1_sf"/>
</dbReference>
<evidence type="ECO:0000259" key="3">
    <source>
        <dbReference type="Pfam" id="PF22675"/>
    </source>
</evidence>
<keyword evidence="1" id="KW-0694">RNA-binding</keyword>
<dbReference type="CDD" id="cd22384">
    <property type="entry name" value="KH-I_KHDRBS"/>
    <property type="match status" value="1"/>
</dbReference>
<comment type="caution">
    <text evidence="4">The sequence shown here is derived from an EMBL/GenBank/DDBJ whole genome shotgun (WGS) entry which is preliminary data.</text>
</comment>
<sequence length="265" mass="30654">MSSLYEETSLRCEPTFPRGTSSPTYNSQTLHLMGNDNNVSVEHNQNVMLDVHKGRSIRLHVKVSVPVNDHPNVSKRRKLLGPKGNSLKWLQEQTLTKIAILGKGSMRDKEKEEELRKTGDPKYSHLNEDLHVDISAFAPAPEAYSRIGHALHEVKRFLVPDYYDEIRQQQLRELGILNCEKPKSNERSIQNEIGESFKRKETPHSFVKASLRCKQNFHQLSPTMMKQGKLFLNNGFTQKVKNDFDEEIHHSFNLNEENDCDIYRE</sequence>
<proteinExistence type="predicted"/>
<reference evidence="4 5" key="1">
    <citation type="journal article" date="2018" name="Gigascience">
        <title>Genomes of trombidid mites reveal novel predicted allergens and laterally-transferred genes associated with secondary metabolism.</title>
        <authorList>
            <person name="Dong X."/>
            <person name="Chaisiri K."/>
            <person name="Xia D."/>
            <person name="Armstrong S.D."/>
            <person name="Fang Y."/>
            <person name="Donnelly M.J."/>
            <person name="Kadowaki T."/>
            <person name="McGarry J.W."/>
            <person name="Darby A.C."/>
            <person name="Makepeace B.L."/>
        </authorList>
    </citation>
    <scope>NUCLEOTIDE SEQUENCE [LARGE SCALE GENOMIC DNA]</scope>
    <source>
        <strain evidence="4">UoL-WK</strain>
    </source>
</reference>
<dbReference type="Pfam" id="PF22675">
    <property type="entry name" value="KH-I_KHDC4-BBP"/>
    <property type="match status" value="1"/>
</dbReference>
<dbReference type="SUPFAM" id="SSF54791">
    <property type="entry name" value="Eukaryotic type KH-domain (KH-domain type I)"/>
    <property type="match status" value="1"/>
</dbReference>
<dbReference type="STRING" id="1965070.A0A443RM09"/>
<dbReference type="Proteomes" id="UP000285301">
    <property type="component" value="Unassembled WGS sequence"/>
</dbReference>
<accession>A0A443RM09</accession>
<evidence type="ECO:0000256" key="2">
    <source>
        <dbReference type="SAM" id="MobiDB-lite"/>
    </source>
</evidence>
<feature type="region of interest" description="Disordered" evidence="2">
    <location>
        <begin position="1"/>
        <end position="23"/>
    </location>
</feature>
<organism evidence="4 5">
    <name type="scientific">Dinothrombium tinctorium</name>
    <dbReference type="NCBI Taxonomy" id="1965070"/>
    <lineage>
        <taxon>Eukaryota</taxon>
        <taxon>Metazoa</taxon>
        <taxon>Ecdysozoa</taxon>
        <taxon>Arthropoda</taxon>
        <taxon>Chelicerata</taxon>
        <taxon>Arachnida</taxon>
        <taxon>Acari</taxon>
        <taxon>Acariformes</taxon>
        <taxon>Trombidiformes</taxon>
        <taxon>Prostigmata</taxon>
        <taxon>Anystina</taxon>
        <taxon>Parasitengona</taxon>
        <taxon>Trombidioidea</taxon>
        <taxon>Trombidiidae</taxon>
        <taxon>Dinothrombium</taxon>
    </lineage>
</organism>
<evidence type="ECO:0000256" key="1">
    <source>
        <dbReference type="ARBA" id="ARBA00022884"/>
    </source>
</evidence>
<dbReference type="InterPro" id="IPR055256">
    <property type="entry name" value="KH_1_KHDC4/BBP-like"/>
</dbReference>
<dbReference type="OrthoDB" id="6777263at2759"/>
<dbReference type="PANTHER" id="PTHR11208:SF42">
    <property type="entry name" value="QUAKING RELATED 54B, ISOFORM E"/>
    <property type="match status" value="1"/>
</dbReference>
<dbReference type="GO" id="GO:0000381">
    <property type="term" value="P:regulation of alternative mRNA splicing, via spliceosome"/>
    <property type="evidence" value="ECO:0007669"/>
    <property type="project" value="TreeGrafter"/>
</dbReference>
<dbReference type="EMBL" id="NCKU01000248">
    <property type="protein sequence ID" value="RWS16321.1"/>
    <property type="molecule type" value="Genomic_DNA"/>
</dbReference>
<dbReference type="AlphaFoldDB" id="A0A443RM09"/>
<name>A0A443RM09_9ACAR</name>
<dbReference type="PANTHER" id="PTHR11208">
    <property type="entry name" value="RNA-BINDING PROTEIN RELATED"/>
    <property type="match status" value="1"/>
</dbReference>
<protein>
    <submittedName>
        <fullName evidence="4">KH domain-containing: RNA-binding: signal transduction-associated protein 3-like protein</fullName>
    </submittedName>
</protein>
<evidence type="ECO:0000313" key="5">
    <source>
        <dbReference type="Proteomes" id="UP000285301"/>
    </source>
</evidence>
<gene>
    <name evidence="4" type="ORF">B4U79_10860</name>
</gene>